<dbReference type="InterPro" id="IPR036615">
    <property type="entry name" value="Mur_ligase_C_dom_sf"/>
</dbReference>
<accession>A0A2K2UE72</accession>
<evidence type="ECO:0000256" key="7">
    <source>
        <dbReference type="ARBA" id="ARBA00022840"/>
    </source>
</evidence>
<dbReference type="PANTHER" id="PTHR11136:SF0">
    <property type="entry name" value="DIHYDROFOLATE SYNTHETASE-RELATED"/>
    <property type="match status" value="1"/>
</dbReference>
<dbReference type="InterPro" id="IPR013221">
    <property type="entry name" value="Mur_ligase_cen"/>
</dbReference>
<dbReference type="FunFam" id="3.40.1190.10:FF:000011">
    <property type="entry name" value="Folylpolyglutamate synthase/dihydrofolate synthase"/>
    <property type="match status" value="1"/>
</dbReference>
<dbReference type="Gene3D" id="3.90.190.20">
    <property type="entry name" value="Mur ligase, C-terminal domain"/>
    <property type="match status" value="1"/>
</dbReference>
<dbReference type="Gene3D" id="3.40.1190.10">
    <property type="entry name" value="Mur-like, catalytic domain"/>
    <property type="match status" value="1"/>
</dbReference>
<keyword evidence="15" id="KW-1185">Reference proteome</keyword>
<comment type="caution">
    <text evidence="14">The sequence shown here is derived from an EMBL/GenBank/DDBJ whole genome shotgun (WGS) entry which is preliminary data.</text>
</comment>
<dbReference type="PROSITE" id="PS01011">
    <property type="entry name" value="FOLYLPOLYGLU_SYNT_1"/>
    <property type="match status" value="1"/>
</dbReference>
<evidence type="ECO:0000256" key="4">
    <source>
        <dbReference type="ARBA" id="ARBA00022598"/>
    </source>
</evidence>
<dbReference type="EC" id="6.3.2.17" evidence="3"/>
<dbReference type="NCBIfam" id="TIGR01499">
    <property type="entry name" value="folC"/>
    <property type="match status" value="1"/>
</dbReference>
<evidence type="ECO:0000256" key="6">
    <source>
        <dbReference type="ARBA" id="ARBA00022741"/>
    </source>
</evidence>
<name>A0A2K2UE72_9ACTN</name>
<dbReference type="GO" id="GO:0004326">
    <property type="term" value="F:tetrahydrofolylpolyglutamate synthase activity"/>
    <property type="evidence" value="ECO:0007669"/>
    <property type="project" value="UniProtKB-EC"/>
</dbReference>
<dbReference type="SUPFAM" id="SSF53623">
    <property type="entry name" value="MurD-like peptide ligases, catalytic domain"/>
    <property type="match status" value="1"/>
</dbReference>
<evidence type="ECO:0000259" key="13">
    <source>
        <dbReference type="Pfam" id="PF08245"/>
    </source>
</evidence>
<dbReference type="PROSITE" id="PS01012">
    <property type="entry name" value="FOLYLPOLYGLU_SYNT_2"/>
    <property type="match status" value="1"/>
</dbReference>
<dbReference type="GO" id="GO:0005737">
    <property type="term" value="C:cytoplasm"/>
    <property type="evidence" value="ECO:0007669"/>
    <property type="project" value="TreeGrafter"/>
</dbReference>
<keyword evidence="8" id="KW-0460">Magnesium</keyword>
<dbReference type="SUPFAM" id="SSF53244">
    <property type="entry name" value="MurD-like peptide ligases, peptide-binding domain"/>
    <property type="match status" value="1"/>
</dbReference>
<dbReference type="PIRSF" id="PIRSF001563">
    <property type="entry name" value="Folylpolyglu_synth"/>
    <property type="match status" value="1"/>
</dbReference>
<comment type="catalytic activity">
    <reaction evidence="10">
        <text>(6S)-5,6,7,8-tetrahydrofolyl-(gamma-L-Glu)(n) + L-glutamate + ATP = (6S)-5,6,7,8-tetrahydrofolyl-(gamma-L-Glu)(n+1) + ADP + phosphate + H(+)</text>
        <dbReference type="Rhea" id="RHEA:10580"/>
        <dbReference type="Rhea" id="RHEA-COMP:14738"/>
        <dbReference type="Rhea" id="RHEA-COMP:14740"/>
        <dbReference type="ChEBI" id="CHEBI:15378"/>
        <dbReference type="ChEBI" id="CHEBI:29985"/>
        <dbReference type="ChEBI" id="CHEBI:30616"/>
        <dbReference type="ChEBI" id="CHEBI:43474"/>
        <dbReference type="ChEBI" id="CHEBI:141005"/>
        <dbReference type="ChEBI" id="CHEBI:456216"/>
        <dbReference type="EC" id="6.3.2.17"/>
    </reaction>
</comment>
<proteinExistence type="inferred from homology"/>
<sequence>MSFDPIAYINEPRWQESRLGLDRIRVLLERLDRPQDRLRFVHVAGTNGKGSVCAYLASVLQMAGYRTGLFTSPFIERFEERIRVDGADIPRDELTAATCAVKEQAEALAAETGDHPTEFELMTAVALVHFAQAACDIVVLEVGLGGRLDSTNVIEPPEASVIVRIGRDHTALLGNTLAAIASEKAGIVKPGAPVVSWPQEPEAMAVIERAAEACGDALVVPDFSELRVGSARSAGAATQGALVRPFSYKRFADLSTHLLGGYQPANAALAIETIEVLRTRGWSISDEALRTGIAQARWPGRFEVVDSGPNRPTIVVDGGHNPQGAHALASSLEDMFPGARPVFVIGVLEDKDYPAMLEAVIALGSAFVAVAPDSPRALSADRLARAIRWAGQDLLGCSACVKPVVAQDMNDALRRACELAGSDGVVCVFGSLYSVGAAKRAIAAMNRD</sequence>
<dbReference type="Proteomes" id="UP000236197">
    <property type="component" value="Unassembled WGS sequence"/>
</dbReference>
<dbReference type="AlphaFoldDB" id="A0A2K2UE72"/>
<feature type="domain" description="Mur ligase C-terminal" evidence="12">
    <location>
        <begin position="300"/>
        <end position="431"/>
    </location>
</feature>
<evidence type="ECO:0000259" key="12">
    <source>
        <dbReference type="Pfam" id="PF02875"/>
    </source>
</evidence>
<dbReference type="RefSeq" id="WP_103263834.1">
    <property type="nucleotide sequence ID" value="NZ_CABMLE010000001.1"/>
</dbReference>
<evidence type="ECO:0000256" key="3">
    <source>
        <dbReference type="ARBA" id="ARBA00013025"/>
    </source>
</evidence>
<gene>
    <name evidence="14" type="ORF">C2L71_00520</name>
</gene>
<dbReference type="InterPro" id="IPR001645">
    <property type="entry name" value="Folylpolyglutamate_synth"/>
</dbReference>
<dbReference type="Pfam" id="PF08245">
    <property type="entry name" value="Mur_ligase_M"/>
    <property type="match status" value="1"/>
</dbReference>
<dbReference type="GO" id="GO:0005524">
    <property type="term" value="F:ATP binding"/>
    <property type="evidence" value="ECO:0007669"/>
    <property type="project" value="UniProtKB-KW"/>
</dbReference>
<evidence type="ECO:0000256" key="10">
    <source>
        <dbReference type="ARBA" id="ARBA00047493"/>
    </source>
</evidence>
<dbReference type="GO" id="GO:0046872">
    <property type="term" value="F:metal ion binding"/>
    <property type="evidence" value="ECO:0007669"/>
    <property type="project" value="UniProtKB-KW"/>
</dbReference>
<keyword evidence="7 11" id="KW-0067">ATP-binding</keyword>
<evidence type="ECO:0000313" key="15">
    <source>
        <dbReference type="Proteomes" id="UP000236197"/>
    </source>
</evidence>
<keyword evidence="5" id="KW-0479">Metal-binding</keyword>
<evidence type="ECO:0000256" key="2">
    <source>
        <dbReference type="ARBA" id="ARBA00008276"/>
    </source>
</evidence>
<comment type="cofactor">
    <cofactor evidence="1">
        <name>Mg(2+)</name>
        <dbReference type="ChEBI" id="CHEBI:18420"/>
    </cofactor>
</comment>
<dbReference type="Pfam" id="PF02875">
    <property type="entry name" value="Mur_ligase_C"/>
    <property type="match status" value="1"/>
</dbReference>
<evidence type="ECO:0000256" key="11">
    <source>
        <dbReference type="PIRNR" id="PIRNR001563"/>
    </source>
</evidence>
<protein>
    <recommendedName>
        <fullName evidence="3">tetrahydrofolate synthase</fullName>
        <ecNumber evidence="3">6.3.2.17</ecNumber>
    </recommendedName>
    <alternativeName>
        <fullName evidence="9">Tetrahydrofolylpolyglutamate synthase</fullName>
    </alternativeName>
</protein>
<dbReference type="InterPro" id="IPR004101">
    <property type="entry name" value="Mur_ligase_C"/>
</dbReference>
<dbReference type="InterPro" id="IPR018109">
    <property type="entry name" value="Folylpolyglutamate_synth_CS"/>
</dbReference>
<dbReference type="GO" id="GO:0008841">
    <property type="term" value="F:dihydrofolate synthase activity"/>
    <property type="evidence" value="ECO:0007669"/>
    <property type="project" value="TreeGrafter"/>
</dbReference>
<evidence type="ECO:0000256" key="1">
    <source>
        <dbReference type="ARBA" id="ARBA00001946"/>
    </source>
</evidence>
<evidence type="ECO:0000313" key="14">
    <source>
        <dbReference type="EMBL" id="PNV68508.1"/>
    </source>
</evidence>
<dbReference type="EMBL" id="PPEK01000001">
    <property type="protein sequence ID" value="PNV68508.1"/>
    <property type="molecule type" value="Genomic_DNA"/>
</dbReference>
<dbReference type="OrthoDB" id="9809356at2"/>
<organism evidence="14 15">
    <name type="scientific">Enteroscipio rubneri</name>
    <dbReference type="NCBI Taxonomy" id="2070686"/>
    <lineage>
        <taxon>Bacteria</taxon>
        <taxon>Bacillati</taxon>
        <taxon>Actinomycetota</taxon>
        <taxon>Coriobacteriia</taxon>
        <taxon>Eggerthellales</taxon>
        <taxon>Eggerthellaceae</taxon>
        <taxon>Enteroscipio</taxon>
    </lineage>
</organism>
<keyword evidence="4 11" id="KW-0436">Ligase</keyword>
<evidence type="ECO:0000256" key="5">
    <source>
        <dbReference type="ARBA" id="ARBA00022723"/>
    </source>
</evidence>
<dbReference type="PANTHER" id="PTHR11136">
    <property type="entry name" value="FOLYLPOLYGLUTAMATE SYNTHASE-RELATED"/>
    <property type="match status" value="1"/>
</dbReference>
<evidence type="ECO:0000256" key="9">
    <source>
        <dbReference type="ARBA" id="ARBA00030592"/>
    </source>
</evidence>
<comment type="similarity">
    <text evidence="2 11">Belongs to the folylpolyglutamate synthase family.</text>
</comment>
<evidence type="ECO:0000256" key="8">
    <source>
        <dbReference type="ARBA" id="ARBA00022842"/>
    </source>
</evidence>
<dbReference type="InterPro" id="IPR036565">
    <property type="entry name" value="Mur-like_cat_sf"/>
</dbReference>
<feature type="domain" description="Mur ligase central" evidence="13">
    <location>
        <begin position="43"/>
        <end position="272"/>
    </location>
</feature>
<keyword evidence="6 11" id="KW-0547">Nucleotide-binding</keyword>
<reference evidence="15" key="1">
    <citation type="submission" date="2018-01" db="EMBL/GenBank/DDBJ databases">
        <title>Rubneribacter badeniensis gen. nov., sp. nov., and Colonibacter rubneri, gen. nov., sp. nov., WGS of new members of the Eggerthellaceae.</title>
        <authorList>
            <person name="Danylec N."/>
            <person name="Stoll D.A."/>
            <person name="Doetsch A."/>
            <person name="Kulling S.E."/>
            <person name="Huch M."/>
        </authorList>
    </citation>
    <scope>NUCLEOTIDE SEQUENCE [LARGE SCALE GENOMIC DNA]</scope>
    <source>
        <strain evidence="15">ResAG-96</strain>
    </source>
</reference>